<gene>
    <name evidence="1" type="ORF">OHU69_45320</name>
</gene>
<sequence length="393" mass="41135">MALAVAGCGGGSGAGEPAAAPSGHPVAWTYSHLAKDLSSSVVNVAAVSAHDAWAVALTPVVGNVDKQQVTLSRYDGSSWRPQTLPPGMAAAPIAEYRLEASSPRDVWLFRSGPNTGTYAAHFDGTRWQQTPAPGGVSDVAVLGPADVWAVGESTTAWHWDGSRWTSVPLPARVTHLAGVAGDDVWASGLTTGEEDGLTYGAPVVLHWDGETWKREQLPAVEPPSAYRSNSMGASPMALYAPAADDVWAISRLVGDDDNGDAVYIAPFAFHWNGTSWSKTSPDACRRCGIAAGDGVITADGMEGDNAGSSMLLSSIHYRARHGRARKLGSPPAAAGRSGKVTATDRKQKLRLLEITAIPGTDRVWGVGSVKVEAHGDANFSRGAIVQYDPHPRG</sequence>
<proteinExistence type="predicted"/>
<organism evidence="1">
    <name type="scientific">Streptomyces sp. NBC_00119</name>
    <dbReference type="NCBI Taxonomy" id="2975659"/>
    <lineage>
        <taxon>Bacteria</taxon>
        <taxon>Bacillati</taxon>
        <taxon>Actinomycetota</taxon>
        <taxon>Actinomycetes</taxon>
        <taxon>Kitasatosporales</taxon>
        <taxon>Streptomycetaceae</taxon>
        <taxon>Streptomyces</taxon>
    </lineage>
</organism>
<dbReference type="SUPFAM" id="SSF89372">
    <property type="entry name" value="Fucose-specific lectin"/>
    <property type="match status" value="1"/>
</dbReference>
<reference evidence="1" key="1">
    <citation type="submission" date="2022-10" db="EMBL/GenBank/DDBJ databases">
        <title>The complete genomes of actinobacterial strains from the NBC collection.</title>
        <authorList>
            <person name="Joergensen T.S."/>
            <person name="Alvarez Arevalo M."/>
            <person name="Sterndorff E.B."/>
            <person name="Faurdal D."/>
            <person name="Vuksanovic O."/>
            <person name="Mourched A.-S."/>
            <person name="Charusanti P."/>
            <person name="Shaw S."/>
            <person name="Blin K."/>
            <person name="Weber T."/>
        </authorList>
    </citation>
    <scope>NUCLEOTIDE SEQUENCE</scope>
    <source>
        <strain evidence="1">NBC_00119</strain>
    </source>
</reference>
<evidence type="ECO:0008006" key="2">
    <source>
        <dbReference type="Google" id="ProtNLM"/>
    </source>
</evidence>
<protein>
    <recommendedName>
        <fullName evidence="2">Exo-alpha-sialidase</fullName>
    </recommendedName>
</protein>
<name>A0AAU1UK61_9ACTN</name>
<dbReference type="AlphaFoldDB" id="A0AAU1UK61"/>
<accession>A0AAU1UK61</accession>
<dbReference type="EMBL" id="CP108195">
    <property type="protein sequence ID" value="WTS17622.1"/>
    <property type="molecule type" value="Genomic_DNA"/>
</dbReference>
<evidence type="ECO:0000313" key="1">
    <source>
        <dbReference type="EMBL" id="WTS17622.1"/>
    </source>
</evidence>